<protein>
    <submittedName>
        <fullName evidence="2">DUF4166 domain-containing protein</fullName>
    </submittedName>
</protein>
<dbReference type="EMBL" id="JBHMDO010000033">
    <property type="protein sequence ID" value="MFB9328486.1"/>
    <property type="molecule type" value="Genomic_DNA"/>
</dbReference>
<evidence type="ECO:0000313" key="2">
    <source>
        <dbReference type="EMBL" id="MFB9328486.1"/>
    </source>
</evidence>
<evidence type="ECO:0000259" key="1">
    <source>
        <dbReference type="Pfam" id="PF13761"/>
    </source>
</evidence>
<sequence>MASIYEQALGAEFRKLHPRIQERFGFDSIDRIASIGRGTMDRIWYAKWAFAPLMVGASRSIMFPQGGRDIPFQISNYAYRDGFGRETVTWLRAFRFPRTIRKFDATMIYSEKRSRIVDYLGSKQHLAVDLELAVAPNGGVRIQSADQRFYERWIRFPFPRALTGIADVCEWYDDELSCFRISVQVASPIFGPVFRYNGTFQAAFVRMDPHEIPLEARPLREQSRE</sequence>
<dbReference type="InterPro" id="IPR025311">
    <property type="entry name" value="DUF4166"/>
</dbReference>
<accession>A0ABV5KTC3</accession>
<feature type="domain" description="DUF4166" evidence="1">
    <location>
        <begin position="16"/>
        <end position="200"/>
    </location>
</feature>
<dbReference type="RefSeq" id="WP_377497824.1">
    <property type="nucleotide sequence ID" value="NZ_JBHMDO010000033.1"/>
</dbReference>
<reference evidence="2 3" key="1">
    <citation type="submission" date="2024-09" db="EMBL/GenBank/DDBJ databases">
        <authorList>
            <person name="Sun Q."/>
            <person name="Mori K."/>
        </authorList>
    </citation>
    <scope>NUCLEOTIDE SEQUENCE [LARGE SCALE GENOMIC DNA]</scope>
    <source>
        <strain evidence="2 3">TISTR 2452</strain>
    </source>
</reference>
<dbReference type="Proteomes" id="UP001589747">
    <property type="component" value="Unassembled WGS sequence"/>
</dbReference>
<organism evidence="2 3">
    <name type="scientific">Paenibacillus aurantiacus</name>
    <dbReference type="NCBI Taxonomy" id="1936118"/>
    <lineage>
        <taxon>Bacteria</taxon>
        <taxon>Bacillati</taxon>
        <taxon>Bacillota</taxon>
        <taxon>Bacilli</taxon>
        <taxon>Bacillales</taxon>
        <taxon>Paenibacillaceae</taxon>
        <taxon>Paenibacillus</taxon>
    </lineage>
</organism>
<comment type="caution">
    <text evidence="2">The sequence shown here is derived from an EMBL/GenBank/DDBJ whole genome shotgun (WGS) entry which is preliminary data.</text>
</comment>
<keyword evidence="3" id="KW-1185">Reference proteome</keyword>
<evidence type="ECO:0000313" key="3">
    <source>
        <dbReference type="Proteomes" id="UP001589747"/>
    </source>
</evidence>
<name>A0ABV5KTC3_9BACL</name>
<dbReference type="Pfam" id="PF13761">
    <property type="entry name" value="DUF4166"/>
    <property type="match status" value="1"/>
</dbReference>
<gene>
    <name evidence="2" type="ORF">ACFFSY_21345</name>
</gene>
<proteinExistence type="predicted"/>